<dbReference type="InterPro" id="IPR002105">
    <property type="entry name" value="Dockerin_1_rpt"/>
</dbReference>
<keyword evidence="3" id="KW-1185">Reference proteome</keyword>
<feature type="non-terminal residue" evidence="2">
    <location>
        <position position="801"/>
    </location>
</feature>
<dbReference type="RefSeq" id="WP_340541653.1">
    <property type="nucleotide sequence ID" value="NZ_JBBLXS010000237.1"/>
</dbReference>
<dbReference type="CDD" id="cd14254">
    <property type="entry name" value="Dockerin_II"/>
    <property type="match status" value="1"/>
</dbReference>
<dbReference type="Proteomes" id="UP001384579">
    <property type="component" value="Unassembled WGS sequence"/>
</dbReference>
<dbReference type="Pfam" id="PF17963">
    <property type="entry name" value="Big_9"/>
    <property type="match status" value="1"/>
</dbReference>
<dbReference type="Gene3D" id="2.60.40.1080">
    <property type="match status" value="2"/>
</dbReference>
<organism evidence="2 3">
    <name type="scientific">Microcoleus anatoxicus PTRS2</name>
    <dbReference type="NCBI Taxonomy" id="2705321"/>
    <lineage>
        <taxon>Bacteria</taxon>
        <taxon>Bacillati</taxon>
        <taxon>Cyanobacteriota</taxon>
        <taxon>Cyanophyceae</taxon>
        <taxon>Oscillatoriophycideae</taxon>
        <taxon>Oscillatoriales</taxon>
        <taxon>Microcoleaceae</taxon>
        <taxon>Microcoleus</taxon>
        <taxon>Microcoleus anatoxicus</taxon>
    </lineage>
</organism>
<dbReference type="SUPFAM" id="SSF49373">
    <property type="entry name" value="Invasin/intimin cell-adhesion fragments"/>
    <property type="match status" value="1"/>
</dbReference>
<dbReference type="PROSITE" id="PS51766">
    <property type="entry name" value="DOCKERIN"/>
    <property type="match status" value="1"/>
</dbReference>
<gene>
    <name evidence="2" type="ORF">WMG39_17460</name>
</gene>
<dbReference type="InterPro" id="IPR036439">
    <property type="entry name" value="Dockerin_dom_sf"/>
</dbReference>
<dbReference type="Pfam" id="PF00404">
    <property type="entry name" value="Dockerin_1"/>
    <property type="match status" value="1"/>
</dbReference>
<evidence type="ECO:0000313" key="3">
    <source>
        <dbReference type="Proteomes" id="UP001384579"/>
    </source>
</evidence>
<dbReference type="InterPro" id="IPR008964">
    <property type="entry name" value="Invasin/intimin_cell_adhesion"/>
</dbReference>
<comment type="caution">
    <text evidence="2">The sequence shown here is derived from an EMBL/GenBank/DDBJ whole genome shotgun (WGS) entry which is preliminary data.</text>
</comment>
<dbReference type="SUPFAM" id="SSF63446">
    <property type="entry name" value="Type I dockerin domain"/>
    <property type="match status" value="1"/>
</dbReference>
<evidence type="ECO:0000313" key="2">
    <source>
        <dbReference type="EMBL" id="MEK0186624.1"/>
    </source>
</evidence>
<reference evidence="2 3" key="1">
    <citation type="journal article" date="2020" name="Harmful Algae">
        <title>Molecular and morphological characterization of a novel dihydroanatoxin-a producing Microcoleus species (cyanobacteria) from the Russian River, California, USA.</title>
        <authorList>
            <person name="Conklin K.Y."/>
            <person name="Stancheva R."/>
            <person name="Otten T.G."/>
            <person name="Fadness R."/>
            <person name="Boyer G.L."/>
            <person name="Read B."/>
            <person name="Zhang X."/>
            <person name="Sheath R.G."/>
        </authorList>
    </citation>
    <scope>NUCLEOTIDE SEQUENCE [LARGE SCALE GENOMIC DNA]</scope>
    <source>
        <strain evidence="2 3">PTRS2</strain>
    </source>
</reference>
<proteinExistence type="predicted"/>
<accession>A0ABU8YQB5</accession>
<feature type="domain" description="Dockerin" evidence="1">
    <location>
        <begin position="160"/>
        <end position="227"/>
    </location>
</feature>
<evidence type="ECO:0000259" key="1">
    <source>
        <dbReference type="PROSITE" id="PS51766"/>
    </source>
</evidence>
<name>A0ABU8YQB5_9CYAN</name>
<protein>
    <submittedName>
        <fullName evidence="2">Dockerin type I domain-containing protein</fullName>
    </submittedName>
</protein>
<sequence>MVVRNRVFHQICGRQQTIFVKNPVSRPQCVSHIVENSPPKTRRPRKTFILERIVPTDLGGADTFTAKTASGNNETGKANQYTFNITNSELNSTDSDTVLVGVSVASKDNQKLPELPEIDKLTPISTSTNTNSNYSLFAIKKSGLNLLNINSASSSAYTLKLNIAGDINSDGRIDTTDRQLLNNALGSTATDPNYTINLDLNRDGIINSVDQTLLNNNFGFITNKPPITTPFSTNTHAELETIIPLIGKATDPENDPISYNTLNPINGTVKFDPITKTATFKPTPGFSGIASFDFIASDGYNTGIPAKVTVNVSGAPLLSLDFANRNPQLYPGDNTELVVLGDFADQKGVVLPDSYLTYTSLNPGVAPIDPFGKITGLANGTSIFTASHNNIQAVTAARIGELPIPANDDEWNALLAEIYGLDVYPKAVTLTTGVKRSLLVGIQGVTDSPDLKFGSTGTRYFVSNPNVLQVNSDGVITAVGEGIASVTVIDGAAEKVVPVRVEKPLIGPATLGVDGGVVQGSDGSKIMVAPTALTQDTTVNITPLSSTSLPLPFPDSMKFAGGFNLELGNTPLNIPVQLAIPAPVGVPIGTEVLFMRKGSLPTGADSWNETWLIQESGVVGADGYIRTTSPPFPGVTESGTYTIGLLPAGMPSVSSIVNASTKANSGLINLSTNLNFENSYLGAKTSGIGAVAATENQFEATTSLLAYLAQSSNQPLEIIGIPKVGEIVVTTAQVQLNTQGVPTVSAVLNGPDSGLAVPLEPPSLESAALEFSNSEPVIFLTGSNFLNGLNGNLGASFGDLK</sequence>
<dbReference type="InterPro" id="IPR016134">
    <property type="entry name" value="Dockerin_dom"/>
</dbReference>
<dbReference type="Gene3D" id="2.60.40.3440">
    <property type="match status" value="1"/>
</dbReference>
<dbReference type="EMBL" id="JBBLXS010000237">
    <property type="protein sequence ID" value="MEK0186624.1"/>
    <property type="molecule type" value="Genomic_DNA"/>
</dbReference>
<dbReference type="Gene3D" id="1.10.1330.10">
    <property type="entry name" value="Dockerin domain"/>
    <property type="match status" value="1"/>
</dbReference>